<dbReference type="Proteomes" id="UP000034273">
    <property type="component" value="Unassembled WGS sequence"/>
</dbReference>
<comment type="caution">
    <text evidence="2">The sequence shown here is derived from an EMBL/GenBank/DDBJ whole genome shotgun (WGS) entry which is preliminary data.</text>
</comment>
<evidence type="ECO:0000313" key="2">
    <source>
        <dbReference type="EMBL" id="KKW23450.1"/>
    </source>
</evidence>
<evidence type="ECO:0000313" key="3">
    <source>
        <dbReference type="Proteomes" id="UP000034273"/>
    </source>
</evidence>
<keyword evidence="1" id="KW-0812">Transmembrane</keyword>
<gene>
    <name evidence="2" type="ORF">UY67_C0022G0002</name>
</gene>
<dbReference type="EMBL" id="LCQW01000022">
    <property type="protein sequence ID" value="KKW23450.1"/>
    <property type="molecule type" value="Genomic_DNA"/>
</dbReference>
<sequence>MSDEVNLGGKTYISSKRAASSTGYAQDYIGQLARKGVIDARRIGGLWYIQLESLMNYKEKAQTYVPQPPKHENIEADPESLVFFDGKDYVSAAKAADITGYHPDYVGQLARGGKVISQQIGNRWYVDRAGILAHKEEKDDLLAAVQAESVGLSRRATAEGLANKIIDNNTRIDKDTNPNETKLMAAEAGPFLTYTTDTGVLMPNLEKKQGEERKSDDKVGEPEIEILDGRIAIPIHVNKPRVMQKTQLYRSNTVGKTSDMGHKIVSRLAKFYVPIAALLLVTVILFGFGASITGGKSATGGSGIFSKIGDVLEPFLTQELTYIRQN</sequence>
<name>A0A0G1WXY8_9BACT</name>
<keyword evidence="1" id="KW-1133">Transmembrane helix</keyword>
<dbReference type="AlphaFoldDB" id="A0A0G1WXY8"/>
<proteinExistence type="predicted"/>
<protein>
    <recommendedName>
        <fullName evidence="4">Helix-turn-helix domain-containing protein</fullName>
    </recommendedName>
</protein>
<keyword evidence="1" id="KW-0472">Membrane</keyword>
<organism evidence="2 3">
    <name type="scientific">Candidatus Kaiserbacteria bacterium GW2011_GWA2_52_12</name>
    <dbReference type="NCBI Taxonomy" id="1618671"/>
    <lineage>
        <taxon>Bacteria</taxon>
        <taxon>Candidatus Kaiseribacteriota</taxon>
    </lineage>
</organism>
<reference evidence="2 3" key="1">
    <citation type="journal article" date="2015" name="Nature">
        <title>rRNA introns, odd ribosomes, and small enigmatic genomes across a large radiation of phyla.</title>
        <authorList>
            <person name="Brown C.T."/>
            <person name="Hug L.A."/>
            <person name="Thomas B.C."/>
            <person name="Sharon I."/>
            <person name="Castelle C.J."/>
            <person name="Singh A."/>
            <person name="Wilkins M.J."/>
            <person name="Williams K.H."/>
            <person name="Banfield J.F."/>
        </authorList>
    </citation>
    <scope>NUCLEOTIDE SEQUENCE [LARGE SCALE GENOMIC DNA]</scope>
</reference>
<accession>A0A0G1WXY8</accession>
<feature type="transmembrane region" description="Helical" evidence="1">
    <location>
        <begin position="271"/>
        <end position="292"/>
    </location>
</feature>
<evidence type="ECO:0000256" key="1">
    <source>
        <dbReference type="SAM" id="Phobius"/>
    </source>
</evidence>
<evidence type="ECO:0008006" key="4">
    <source>
        <dbReference type="Google" id="ProtNLM"/>
    </source>
</evidence>